<keyword evidence="3" id="KW-1185">Reference proteome</keyword>
<reference evidence="2" key="1">
    <citation type="submission" date="2019-03" db="EMBL/GenBank/DDBJ databases">
        <title>WGS assembly of Setaria viridis.</title>
        <authorList>
            <person name="Huang P."/>
            <person name="Jenkins J."/>
            <person name="Grimwood J."/>
            <person name="Barry K."/>
            <person name="Healey A."/>
            <person name="Mamidi S."/>
            <person name="Sreedasyam A."/>
            <person name="Shu S."/>
            <person name="Feldman M."/>
            <person name="Wu J."/>
            <person name="Yu Y."/>
            <person name="Chen C."/>
            <person name="Johnson J."/>
            <person name="Rokhsar D."/>
            <person name="Baxter I."/>
            <person name="Schmutz J."/>
            <person name="Brutnell T."/>
            <person name="Kellogg E."/>
        </authorList>
    </citation>
    <scope>NUCLEOTIDE SEQUENCE [LARGE SCALE GENOMIC DNA]</scope>
</reference>
<dbReference type="AlphaFoldDB" id="A0A4U6TIE9"/>
<protein>
    <submittedName>
        <fullName evidence="2">Uncharacterized protein</fullName>
    </submittedName>
</protein>
<feature type="region of interest" description="Disordered" evidence="1">
    <location>
        <begin position="1"/>
        <end position="20"/>
    </location>
</feature>
<gene>
    <name evidence="2" type="ORF">SEVIR_8G225814v2</name>
</gene>
<evidence type="ECO:0000313" key="3">
    <source>
        <dbReference type="Proteomes" id="UP000298652"/>
    </source>
</evidence>
<proteinExistence type="predicted"/>
<evidence type="ECO:0000313" key="2">
    <source>
        <dbReference type="EMBL" id="TKW02140.1"/>
    </source>
</evidence>
<dbReference type="EMBL" id="CM016559">
    <property type="protein sequence ID" value="TKW02140.1"/>
    <property type="molecule type" value="Genomic_DNA"/>
</dbReference>
<sequence length="123" mass="13108">MQFSPKQTIPPLPTPGPMEKWPNLAILSTPGYSMIHRNPTSPRRTSLLLRSFCSLKEKPMRLLPAGAGAAAASGLPQRASLSRAAPCVRGKCPRAAGSRNNLNTVANPFYITAAGSMQGHEIT</sequence>
<evidence type="ECO:0000256" key="1">
    <source>
        <dbReference type="SAM" id="MobiDB-lite"/>
    </source>
</evidence>
<name>A0A4U6TIE9_SETVI</name>
<dbReference type="Proteomes" id="UP000298652">
    <property type="component" value="Chromosome 8"/>
</dbReference>
<dbReference type="Gramene" id="TKW02140">
    <property type="protein sequence ID" value="TKW02140"/>
    <property type="gene ID" value="SEVIR_8G225814v2"/>
</dbReference>
<accession>A0A4U6TIE9</accession>
<organism evidence="2 3">
    <name type="scientific">Setaria viridis</name>
    <name type="common">Green bristlegrass</name>
    <name type="synonym">Setaria italica subsp. viridis</name>
    <dbReference type="NCBI Taxonomy" id="4556"/>
    <lineage>
        <taxon>Eukaryota</taxon>
        <taxon>Viridiplantae</taxon>
        <taxon>Streptophyta</taxon>
        <taxon>Embryophyta</taxon>
        <taxon>Tracheophyta</taxon>
        <taxon>Spermatophyta</taxon>
        <taxon>Magnoliopsida</taxon>
        <taxon>Liliopsida</taxon>
        <taxon>Poales</taxon>
        <taxon>Poaceae</taxon>
        <taxon>PACMAD clade</taxon>
        <taxon>Panicoideae</taxon>
        <taxon>Panicodae</taxon>
        <taxon>Paniceae</taxon>
        <taxon>Cenchrinae</taxon>
        <taxon>Setaria</taxon>
    </lineage>
</organism>